<proteinExistence type="predicted"/>
<gene>
    <name evidence="1" type="ORF">GLOINDRAFT_97746</name>
</gene>
<dbReference type="EMBL" id="KI287932">
    <property type="protein sequence ID" value="ESA09572.1"/>
    <property type="molecule type" value="Genomic_DNA"/>
</dbReference>
<dbReference type="HOGENOM" id="CLU_1918195_0_0_1"/>
<dbReference type="AlphaFoldDB" id="U9TQ72"/>
<name>U9TQ72_RHIID</name>
<organism evidence="1">
    <name type="scientific">Rhizophagus irregularis (strain DAOM 181602 / DAOM 197198 / MUCL 43194)</name>
    <name type="common">Arbuscular mycorrhizal fungus</name>
    <name type="synonym">Glomus intraradices</name>
    <dbReference type="NCBI Taxonomy" id="747089"/>
    <lineage>
        <taxon>Eukaryota</taxon>
        <taxon>Fungi</taxon>
        <taxon>Fungi incertae sedis</taxon>
        <taxon>Mucoromycota</taxon>
        <taxon>Glomeromycotina</taxon>
        <taxon>Glomeromycetes</taxon>
        <taxon>Glomerales</taxon>
        <taxon>Glomeraceae</taxon>
        <taxon>Rhizophagus</taxon>
    </lineage>
</organism>
<sequence>MIRNVPGPTSRHTDDRSSMSSKFVLTQDLLEPARVRLLEQDTQIILKMSLSKIISKSSMETEQKLPVKICLVDKKIVAYEMALMQYYFIDATIRPKYLPLPPSSTMVYGCANVTGFVTGAPLAMAQIFQIIV</sequence>
<accession>U9TQ72</accession>
<evidence type="ECO:0000313" key="1">
    <source>
        <dbReference type="EMBL" id="ESA09572.1"/>
    </source>
</evidence>
<protein>
    <submittedName>
        <fullName evidence="1">Uncharacterized protein</fullName>
    </submittedName>
</protein>
<reference evidence="1" key="1">
    <citation type="submission" date="2013-07" db="EMBL/GenBank/DDBJ databases">
        <title>The genome of an arbuscular mycorrhizal fungus provides insights into the evolution of the oldest plant symbiosis.</title>
        <authorList>
            <consortium name="DOE Joint Genome Institute"/>
            <person name="Tisserant E."/>
            <person name="Malbreil M."/>
            <person name="Kuo A."/>
            <person name="Kohler A."/>
            <person name="Symeonidi A."/>
            <person name="Balestrini R."/>
            <person name="Charron P."/>
            <person name="Duensing N."/>
            <person name="Frei-dit-Frey N."/>
            <person name="Gianinazzi-Pearson V."/>
            <person name="Gilbert B."/>
            <person name="Handa Y."/>
            <person name="Hijri M."/>
            <person name="Kaul R."/>
            <person name="Kawaguchi M."/>
            <person name="Krajinski F."/>
            <person name="Lammers P."/>
            <person name="Lapierre D."/>
            <person name="Masclaux F.G."/>
            <person name="Murat C."/>
            <person name="Morin E."/>
            <person name="Ndikumana S."/>
            <person name="Pagni M."/>
            <person name="Petitpierre D."/>
            <person name="Requena N."/>
            <person name="Rosikiewicz P."/>
            <person name="Riley R."/>
            <person name="Saito K."/>
            <person name="San Clemente H."/>
            <person name="Shapiro H."/>
            <person name="van Tuinen D."/>
            <person name="Becard G."/>
            <person name="Bonfante P."/>
            <person name="Paszkowski U."/>
            <person name="Shachar-Hill Y."/>
            <person name="Young J.P."/>
            <person name="Sanders I.R."/>
            <person name="Henrissat B."/>
            <person name="Rensing S.A."/>
            <person name="Grigoriev I.V."/>
            <person name="Corradi N."/>
            <person name="Roux C."/>
            <person name="Martin F."/>
        </authorList>
    </citation>
    <scope>NUCLEOTIDE SEQUENCE</scope>
    <source>
        <strain evidence="1">DAOM 197198</strain>
    </source>
</reference>